<evidence type="ECO:0000313" key="2">
    <source>
        <dbReference type="EMBL" id="CCC92764.1"/>
    </source>
</evidence>
<dbReference type="CDD" id="cd12829">
    <property type="entry name" value="Alr1p-like"/>
    <property type="match status" value="1"/>
</dbReference>
<sequence length="466" mass="51708">MAFFCVVYFPSALSPLMSFFFFFCHCHPKPIVFTPYESQECDARLQFVSHRMVGSAGIAAFGRVRVLFRHNGVSEVVEVGDAVQLDSAIALLQSFPTVPKSYTALCTPTLAEVHGEVTSVASTVASGVLRQSKTVDFAWLEVETNSDVVLKKVLSAFPVHAKTVELICSGENTTELVEIFPTCGYIWINVAAKVSVGKVENQSEVGTTAVSMVAFEHFLLTVHRGSLVGYEDMGAYMELFVKSPASLGCPVPTVICSLVSGFVKEYRKELLPLLVDVDNVNEMVLEIQPSQCDQLDLLRRIDDLRHALSRVQASYFAKERVVQRLLLPFVRRTFMTSEPGVAARYQRLLSGILLSIERLRKGRDVLNMSSMSLVSGVSMRLLQHCYWMDYLNNVLTMMTLVSMPVCIIPGLFTMNVRVPFEGSEGHGPFYAVAIVTAAFFFFGMSYPAYLYLKFKSPDALVPVSQP</sequence>
<keyword evidence="1" id="KW-0812">Transmembrane</keyword>
<dbReference type="EMBL" id="HE575322">
    <property type="protein sequence ID" value="CCC92764.1"/>
    <property type="molecule type" value="Genomic_DNA"/>
</dbReference>
<dbReference type="Gene3D" id="3.30.460.20">
    <property type="entry name" value="CorA soluble domain-like"/>
    <property type="match status" value="1"/>
</dbReference>
<dbReference type="PANTHER" id="PTHR21535">
    <property type="entry name" value="MAGNESIUM AND COBALT TRANSPORT PROTEIN/MITOCHONDRIAL IMPORT INNER MEMBRANE TRANSLOCASE SUBUNIT TIM8"/>
    <property type="match status" value="1"/>
</dbReference>
<dbReference type="PANTHER" id="PTHR21535:SF51">
    <property type="entry name" value="MANGANESE RESISTANCE PROTEIN MNR2"/>
    <property type="match status" value="1"/>
</dbReference>
<dbReference type="GO" id="GO:0015095">
    <property type="term" value="F:magnesium ion transmembrane transporter activity"/>
    <property type="evidence" value="ECO:0007669"/>
    <property type="project" value="InterPro"/>
</dbReference>
<dbReference type="InterPro" id="IPR044089">
    <property type="entry name" value="Alr1-like"/>
</dbReference>
<dbReference type="VEuPathDB" id="TriTrypDB:TcIL3000_9_1610"/>
<organism evidence="2">
    <name type="scientific">Trypanosoma congolense (strain IL3000)</name>
    <dbReference type="NCBI Taxonomy" id="1068625"/>
    <lineage>
        <taxon>Eukaryota</taxon>
        <taxon>Discoba</taxon>
        <taxon>Euglenozoa</taxon>
        <taxon>Kinetoplastea</taxon>
        <taxon>Metakinetoplastina</taxon>
        <taxon>Trypanosomatida</taxon>
        <taxon>Trypanosomatidae</taxon>
        <taxon>Trypanosoma</taxon>
        <taxon>Nannomonas</taxon>
    </lineage>
</organism>
<dbReference type="AlphaFoldDB" id="G0UTQ0"/>
<dbReference type="SUPFAM" id="SSF143865">
    <property type="entry name" value="CorA soluble domain-like"/>
    <property type="match status" value="1"/>
</dbReference>
<dbReference type="Pfam" id="PF01544">
    <property type="entry name" value="CorA"/>
    <property type="match status" value="1"/>
</dbReference>
<dbReference type="InterPro" id="IPR002523">
    <property type="entry name" value="MgTranspt_CorA/ZnTranspt_ZntB"/>
</dbReference>
<dbReference type="GO" id="GO:0016020">
    <property type="term" value="C:membrane"/>
    <property type="evidence" value="ECO:0007669"/>
    <property type="project" value="InterPro"/>
</dbReference>
<gene>
    <name evidence="2" type="ORF">TCIL3000_9_1610</name>
</gene>
<keyword evidence="1" id="KW-1133">Transmembrane helix</keyword>
<protein>
    <submittedName>
        <fullName evidence="2">Uncharacterized protein</fullName>
    </submittedName>
</protein>
<feature type="transmembrane region" description="Helical" evidence="1">
    <location>
        <begin position="394"/>
        <end position="416"/>
    </location>
</feature>
<feature type="transmembrane region" description="Helical" evidence="1">
    <location>
        <begin position="428"/>
        <end position="452"/>
    </location>
</feature>
<evidence type="ECO:0000256" key="1">
    <source>
        <dbReference type="SAM" id="Phobius"/>
    </source>
</evidence>
<dbReference type="InterPro" id="IPR045861">
    <property type="entry name" value="CorA_cytoplasmic_dom"/>
</dbReference>
<reference evidence="2" key="1">
    <citation type="journal article" date="2012" name="Proc. Natl. Acad. Sci. U.S.A.">
        <title>Antigenic diversity is generated by distinct evolutionary mechanisms in African trypanosome species.</title>
        <authorList>
            <person name="Jackson A.P."/>
            <person name="Berry A."/>
            <person name="Aslett M."/>
            <person name="Allison H.C."/>
            <person name="Burton P."/>
            <person name="Vavrova-Anderson J."/>
            <person name="Brown R."/>
            <person name="Browne H."/>
            <person name="Corton N."/>
            <person name="Hauser H."/>
            <person name="Gamble J."/>
            <person name="Gilderthorp R."/>
            <person name="Marcello L."/>
            <person name="McQuillan J."/>
            <person name="Otto T.D."/>
            <person name="Quail M.A."/>
            <person name="Sanders M.J."/>
            <person name="van Tonder A."/>
            <person name="Ginger M.L."/>
            <person name="Field M.C."/>
            <person name="Barry J.D."/>
            <person name="Hertz-Fowler C."/>
            <person name="Berriman M."/>
        </authorList>
    </citation>
    <scope>NUCLEOTIDE SEQUENCE</scope>
    <source>
        <strain evidence="2">IL3000</strain>
    </source>
</reference>
<name>G0UTQ0_TRYCI</name>
<keyword evidence="1" id="KW-0472">Membrane</keyword>
<proteinExistence type="predicted"/>
<accession>G0UTQ0</accession>